<dbReference type="EMBL" id="JAUEOZ010000002">
    <property type="protein sequence ID" value="MDN2482628.1"/>
    <property type="molecule type" value="Genomic_DNA"/>
</dbReference>
<keyword evidence="2" id="KW-1185">Reference proteome</keyword>
<accession>A0ABT7Y3Q5</accession>
<dbReference type="Proteomes" id="UP001169719">
    <property type="component" value="Unassembled WGS sequence"/>
</dbReference>
<gene>
    <name evidence="1" type="ORF">QWJ08_14910</name>
</gene>
<evidence type="ECO:0000313" key="2">
    <source>
        <dbReference type="Proteomes" id="UP001169719"/>
    </source>
</evidence>
<name>A0ABT7Y3Q5_9VIBR</name>
<sequence>MEERLEKIKSFIEEYQDRFAGSETRELTNWDEIKDITTFFIEHDGGTPIVDFIDLSNWDSVQSFKFNDENRTLELVWHDFREDDDDFMRQCFGADVIRAEIKIASVTVVPNKGIPVLIFKAYYREQKELNQTYNKGCSEMQFLNSHPFSTEIGRVIKRKVELTTIPNISCYTTSIVPDCARFLSAHDSKELLYAYNISVVSAQINKLLESVGKTDEHEQDELHVYGNTARKHFENALKVLNLKKGTKFEKDYQKLMLGDLTRVLENLEFSKELGFSLQNVLDTLNKCSHDAGVFIAKDDIYRALLFIVASINRN</sequence>
<dbReference type="RefSeq" id="WP_289962689.1">
    <property type="nucleotide sequence ID" value="NZ_JAUEOZ010000002.1"/>
</dbReference>
<comment type="caution">
    <text evidence="1">The sequence shown here is derived from an EMBL/GenBank/DDBJ whole genome shotgun (WGS) entry which is preliminary data.</text>
</comment>
<proteinExistence type="predicted"/>
<organism evidence="1 2">
    <name type="scientific">Vibrio agarivorans</name>
    <dbReference type="NCBI Taxonomy" id="153622"/>
    <lineage>
        <taxon>Bacteria</taxon>
        <taxon>Pseudomonadati</taxon>
        <taxon>Pseudomonadota</taxon>
        <taxon>Gammaproteobacteria</taxon>
        <taxon>Vibrionales</taxon>
        <taxon>Vibrionaceae</taxon>
        <taxon>Vibrio</taxon>
    </lineage>
</organism>
<protein>
    <submittedName>
        <fullName evidence="1">Uncharacterized protein</fullName>
    </submittedName>
</protein>
<evidence type="ECO:0000313" key="1">
    <source>
        <dbReference type="EMBL" id="MDN2482628.1"/>
    </source>
</evidence>
<reference evidence="1" key="1">
    <citation type="submission" date="2024-05" db="EMBL/GenBank/DDBJ databases">
        <title>Genome Sequences of Four Agar- Degrading Marine Bacteria.</title>
        <authorList>
            <person name="Phillips E.K."/>
            <person name="Shaffer J.C."/>
            <person name="Henson M.W."/>
            <person name="Temperton B."/>
            <person name="Thrash C.J."/>
            <person name="Martin M.O."/>
        </authorList>
    </citation>
    <scope>NUCLEOTIDE SEQUENCE</scope>
    <source>
        <strain evidence="1">EKP203</strain>
    </source>
</reference>